<organism evidence="1 2">
    <name type="scientific">Polynucleobacter kasalickyi</name>
    <dbReference type="NCBI Taxonomy" id="1938817"/>
    <lineage>
        <taxon>Bacteria</taxon>
        <taxon>Pseudomonadati</taxon>
        <taxon>Pseudomonadota</taxon>
        <taxon>Betaproteobacteria</taxon>
        <taxon>Burkholderiales</taxon>
        <taxon>Burkholderiaceae</taxon>
        <taxon>Polynucleobacter</taxon>
    </lineage>
</organism>
<accession>A0A1W2AJL2</accession>
<keyword evidence="2" id="KW-1185">Reference proteome</keyword>
<dbReference type="RefSeq" id="WP_084283802.1">
    <property type="nucleotide sequence ID" value="NZ_FWXJ01000009.1"/>
</dbReference>
<evidence type="ECO:0000313" key="1">
    <source>
        <dbReference type="EMBL" id="SMC60833.1"/>
    </source>
</evidence>
<dbReference type="Gene3D" id="1.10.1220.10">
    <property type="entry name" value="Met repressor-like"/>
    <property type="match status" value="1"/>
</dbReference>
<protein>
    <submittedName>
        <fullName evidence="1">Predicted transcriptional regulator</fullName>
    </submittedName>
</protein>
<dbReference type="InterPro" id="IPR013321">
    <property type="entry name" value="Arc_rbn_hlx_hlx"/>
</dbReference>
<dbReference type="STRING" id="1938817.SAMN06296008_1098"/>
<dbReference type="OrthoDB" id="5298181at2"/>
<dbReference type="AlphaFoldDB" id="A0A1W2AJL2"/>
<reference evidence="1 2" key="1">
    <citation type="submission" date="2017-04" db="EMBL/GenBank/DDBJ databases">
        <authorList>
            <person name="Afonso C.L."/>
            <person name="Miller P.J."/>
            <person name="Scott M.A."/>
            <person name="Spackman E."/>
            <person name="Goraichik I."/>
            <person name="Dimitrov K.M."/>
            <person name="Suarez D.L."/>
            <person name="Swayne D.E."/>
        </authorList>
    </citation>
    <scope>NUCLEOTIDE SEQUENCE [LARGE SCALE GENOMIC DNA]</scope>
    <source>
        <strain evidence="1 2">VK13</strain>
    </source>
</reference>
<sequence length="101" mass="11639">MKTSSVEKSRSSTVTIKLDDIDRSRIANLASAKKRTPHYLMKEAILEYIKNEEARQNFIKVAESSFEHYKETGLHITLSEFSNWVDQIQDNPNAPVTECHK</sequence>
<gene>
    <name evidence="1" type="ORF">SAMN06296008_1098</name>
</gene>
<dbReference type="Proteomes" id="UP000192708">
    <property type="component" value="Unassembled WGS sequence"/>
</dbReference>
<dbReference type="GO" id="GO:0006355">
    <property type="term" value="P:regulation of DNA-templated transcription"/>
    <property type="evidence" value="ECO:0007669"/>
    <property type="project" value="InterPro"/>
</dbReference>
<proteinExistence type="predicted"/>
<dbReference type="SUPFAM" id="SSF47598">
    <property type="entry name" value="Ribbon-helix-helix"/>
    <property type="match status" value="1"/>
</dbReference>
<dbReference type="InterPro" id="IPR010985">
    <property type="entry name" value="Ribbon_hlx_hlx"/>
</dbReference>
<evidence type="ECO:0000313" key="2">
    <source>
        <dbReference type="Proteomes" id="UP000192708"/>
    </source>
</evidence>
<name>A0A1W2AJL2_9BURK</name>
<dbReference type="CDD" id="cd22233">
    <property type="entry name" value="RHH_CopAso-like"/>
    <property type="match status" value="1"/>
</dbReference>
<dbReference type="EMBL" id="FWXJ01000009">
    <property type="protein sequence ID" value="SMC60833.1"/>
    <property type="molecule type" value="Genomic_DNA"/>
</dbReference>